<dbReference type="EMBL" id="JBBPBK010000006">
    <property type="protein sequence ID" value="KAK9283650.1"/>
    <property type="molecule type" value="Genomic_DNA"/>
</dbReference>
<evidence type="ECO:0000313" key="3">
    <source>
        <dbReference type="EMBL" id="KAK9283650.1"/>
    </source>
</evidence>
<dbReference type="AlphaFoldDB" id="A0AAP0RS89"/>
<name>A0AAP0RS89_LIQFO</name>
<evidence type="ECO:0000313" key="4">
    <source>
        <dbReference type="Proteomes" id="UP001415857"/>
    </source>
</evidence>
<organism evidence="3 4">
    <name type="scientific">Liquidambar formosana</name>
    <name type="common">Formosan gum</name>
    <dbReference type="NCBI Taxonomy" id="63359"/>
    <lineage>
        <taxon>Eukaryota</taxon>
        <taxon>Viridiplantae</taxon>
        <taxon>Streptophyta</taxon>
        <taxon>Embryophyta</taxon>
        <taxon>Tracheophyta</taxon>
        <taxon>Spermatophyta</taxon>
        <taxon>Magnoliopsida</taxon>
        <taxon>eudicotyledons</taxon>
        <taxon>Gunneridae</taxon>
        <taxon>Pentapetalae</taxon>
        <taxon>Saxifragales</taxon>
        <taxon>Altingiaceae</taxon>
        <taxon>Liquidambar</taxon>
    </lineage>
</organism>
<reference evidence="3 4" key="1">
    <citation type="journal article" date="2024" name="Plant J.">
        <title>Genome sequences and population genomics reveal climatic adaptation and genomic divergence between two closely related sweetgum species.</title>
        <authorList>
            <person name="Xu W.Q."/>
            <person name="Ren C.Q."/>
            <person name="Zhang X.Y."/>
            <person name="Comes H.P."/>
            <person name="Liu X.H."/>
            <person name="Li Y.G."/>
            <person name="Kettle C.J."/>
            <person name="Jalonen R."/>
            <person name="Gaisberger H."/>
            <person name="Ma Y.Z."/>
            <person name="Qiu Y.X."/>
        </authorList>
    </citation>
    <scope>NUCLEOTIDE SEQUENCE [LARGE SCALE GENOMIC DNA]</scope>
    <source>
        <strain evidence="3">Hangzhou</strain>
    </source>
</reference>
<protein>
    <submittedName>
        <fullName evidence="3">Uncharacterized protein</fullName>
    </submittedName>
</protein>
<keyword evidence="4" id="KW-1185">Reference proteome</keyword>
<evidence type="ECO:0000256" key="1">
    <source>
        <dbReference type="SAM" id="MobiDB-lite"/>
    </source>
</evidence>
<comment type="caution">
    <text evidence="3">The sequence shown here is derived from an EMBL/GenBank/DDBJ whole genome shotgun (WGS) entry which is preliminary data.</text>
</comment>
<keyword evidence="2" id="KW-0812">Transmembrane</keyword>
<keyword evidence="2" id="KW-1133">Transmembrane helix</keyword>
<feature type="transmembrane region" description="Helical" evidence="2">
    <location>
        <begin position="92"/>
        <end position="121"/>
    </location>
</feature>
<feature type="region of interest" description="Disordered" evidence="1">
    <location>
        <begin position="63"/>
        <end position="85"/>
    </location>
</feature>
<feature type="compositionally biased region" description="Basic and acidic residues" evidence="1">
    <location>
        <begin position="73"/>
        <end position="83"/>
    </location>
</feature>
<evidence type="ECO:0000256" key="2">
    <source>
        <dbReference type="SAM" id="Phobius"/>
    </source>
</evidence>
<accession>A0AAP0RS89</accession>
<sequence>MALVCCSGASELILGFHRPIARAQTPGITVLNVGTKLPPTPLNLRFKNAIISQARPKLSAVFASNTSQSGGESLEKKSDEGKTSDAAQGPPFLTVLAGFLVFFLVCWILGSIVMGLVGLIVNLPPSK</sequence>
<proteinExistence type="predicted"/>
<dbReference type="Proteomes" id="UP001415857">
    <property type="component" value="Unassembled WGS sequence"/>
</dbReference>
<gene>
    <name evidence="3" type="ORF">L1049_011900</name>
</gene>
<keyword evidence="2" id="KW-0472">Membrane</keyword>